<gene>
    <name evidence="7" type="ORF">JYU14_04920</name>
</gene>
<dbReference type="EMBL" id="JAFITR010000134">
    <property type="protein sequence ID" value="MBN4067407.1"/>
    <property type="molecule type" value="Genomic_DNA"/>
</dbReference>
<dbReference type="Proteomes" id="UP000722121">
    <property type="component" value="Unassembled WGS sequence"/>
</dbReference>
<reference evidence="7 8" key="1">
    <citation type="submission" date="2021-02" db="EMBL/GenBank/DDBJ databases">
        <title>Activity-based single-cell genomes from oceanic crustal fluid captures similar information to metagenomic and metatranscriptomic surveys with orders of magnitude less sampling.</title>
        <authorList>
            <person name="D'Angelo T.S."/>
            <person name="Orcutt B.N."/>
        </authorList>
    </citation>
    <scope>NUCLEOTIDE SEQUENCE [LARGE SCALE GENOMIC DNA]</scope>
    <source>
        <strain evidence="7">AH-315-G07</strain>
    </source>
</reference>
<proteinExistence type="predicted"/>
<feature type="coiled-coil region" evidence="5">
    <location>
        <begin position="12"/>
        <end position="39"/>
    </location>
</feature>
<protein>
    <submittedName>
        <fullName evidence="7">TraR/DksA family transcriptional regulator</fullName>
    </submittedName>
</protein>
<feature type="zinc finger region" description="dksA C4-type" evidence="4">
    <location>
        <begin position="88"/>
        <end position="112"/>
    </location>
</feature>
<dbReference type="InterPro" id="IPR000962">
    <property type="entry name" value="Znf_DskA_TraR"/>
</dbReference>
<evidence type="ECO:0000313" key="7">
    <source>
        <dbReference type="EMBL" id="MBN4067407.1"/>
    </source>
</evidence>
<dbReference type="PANTHER" id="PTHR33823:SF4">
    <property type="entry name" value="GENERAL STRESS PROTEIN 16O"/>
    <property type="match status" value="1"/>
</dbReference>
<keyword evidence="5" id="KW-0175">Coiled coil</keyword>
<evidence type="ECO:0000256" key="4">
    <source>
        <dbReference type="PROSITE-ProRule" id="PRU00510"/>
    </source>
</evidence>
<dbReference type="InterPro" id="IPR037187">
    <property type="entry name" value="DnaK_N"/>
</dbReference>
<dbReference type="PANTHER" id="PTHR33823">
    <property type="entry name" value="RNA POLYMERASE-BINDING TRANSCRIPTION FACTOR DKSA-RELATED"/>
    <property type="match status" value="1"/>
</dbReference>
<name>A0ABS3ATF7_9BACT</name>
<dbReference type="SUPFAM" id="SSF57716">
    <property type="entry name" value="Glucocorticoid receptor-like (DNA-binding domain)"/>
    <property type="match status" value="1"/>
</dbReference>
<keyword evidence="8" id="KW-1185">Reference proteome</keyword>
<dbReference type="PROSITE" id="PS51128">
    <property type="entry name" value="ZF_DKSA_2"/>
    <property type="match status" value="1"/>
</dbReference>
<dbReference type="SUPFAM" id="SSF109635">
    <property type="entry name" value="DnaK suppressor protein DksA, alpha-hairpin domain"/>
    <property type="match status" value="1"/>
</dbReference>
<evidence type="ECO:0000256" key="2">
    <source>
        <dbReference type="ARBA" id="ARBA00022771"/>
    </source>
</evidence>
<feature type="domain" description="Zinc finger DksA/TraR C4-type" evidence="6">
    <location>
        <begin position="84"/>
        <end position="115"/>
    </location>
</feature>
<keyword evidence="1" id="KW-0479">Metal-binding</keyword>
<dbReference type="InterPro" id="IPR020458">
    <property type="entry name" value="Znf_DskA_TraR_CS"/>
</dbReference>
<evidence type="ECO:0000256" key="3">
    <source>
        <dbReference type="ARBA" id="ARBA00022833"/>
    </source>
</evidence>
<accession>A0ABS3ATF7</accession>
<evidence type="ECO:0000256" key="1">
    <source>
        <dbReference type="ARBA" id="ARBA00022723"/>
    </source>
</evidence>
<dbReference type="Gene3D" id="1.20.120.910">
    <property type="entry name" value="DksA, coiled-coil domain"/>
    <property type="match status" value="1"/>
</dbReference>
<dbReference type="PROSITE" id="PS01102">
    <property type="entry name" value="ZF_DKSA_1"/>
    <property type="match status" value="1"/>
</dbReference>
<evidence type="ECO:0000313" key="8">
    <source>
        <dbReference type="Proteomes" id="UP000722121"/>
    </source>
</evidence>
<sequence length="121" mass="13810">MALSKSKIEEFRKALLAMRANLTQNLKEASVEVKKVEESTGYSQHQADEGTDDFDRTISLELSSREYDILKQIDRALEKINENSYGICDITEKPIPLKRLEAIPYATMTVEAQQMLERGEI</sequence>
<comment type="caution">
    <text evidence="7">The sequence shown here is derived from an EMBL/GenBank/DDBJ whole genome shotgun (WGS) entry which is preliminary data.</text>
</comment>
<evidence type="ECO:0000256" key="5">
    <source>
        <dbReference type="SAM" id="Coils"/>
    </source>
</evidence>
<evidence type="ECO:0000259" key="6">
    <source>
        <dbReference type="Pfam" id="PF01258"/>
    </source>
</evidence>
<keyword evidence="2" id="KW-0863">Zinc-finger</keyword>
<organism evidence="7 8">
    <name type="scientific">Simkania negevensis</name>
    <dbReference type="NCBI Taxonomy" id="83561"/>
    <lineage>
        <taxon>Bacteria</taxon>
        <taxon>Pseudomonadati</taxon>
        <taxon>Chlamydiota</taxon>
        <taxon>Chlamydiia</taxon>
        <taxon>Parachlamydiales</taxon>
        <taxon>Simkaniaceae</taxon>
        <taxon>Simkania</taxon>
    </lineage>
</organism>
<keyword evidence="3" id="KW-0862">Zinc</keyword>
<dbReference type="Pfam" id="PF01258">
    <property type="entry name" value="zf-dskA_traR"/>
    <property type="match status" value="1"/>
</dbReference>